<dbReference type="EMBL" id="JABSTU010006489">
    <property type="protein sequence ID" value="KAH7932609.1"/>
    <property type="molecule type" value="Genomic_DNA"/>
</dbReference>
<protein>
    <submittedName>
        <fullName evidence="1">Uncharacterized protein</fullName>
    </submittedName>
</protein>
<comment type="caution">
    <text evidence="1">The sequence shown here is derived from an EMBL/GenBank/DDBJ whole genome shotgun (WGS) entry which is preliminary data.</text>
</comment>
<sequence length="169" mass="17903">MSVYVHIRFLFRAGQFSTCVGPPKNVAAGAGGVRDGVRKERLSPNGNRFMNPAAGPVVPEQPVVPDLPAMPTAPAAPVAVVTASPGVPAETAATDVANSSSISDEHVHLANGVFLHKATNEQLMGVQKDSHFNKIAAFANWSLEFLVKRSFTGTITKWFDGQKAPLLTN</sequence>
<reference evidence="1" key="1">
    <citation type="journal article" date="2020" name="Cell">
        <title>Large-Scale Comparative Analyses of Tick Genomes Elucidate Their Genetic Diversity and Vector Capacities.</title>
        <authorList>
            <consortium name="Tick Genome and Microbiome Consortium (TIGMIC)"/>
            <person name="Jia N."/>
            <person name="Wang J."/>
            <person name="Shi W."/>
            <person name="Du L."/>
            <person name="Sun Y."/>
            <person name="Zhan W."/>
            <person name="Jiang J.F."/>
            <person name="Wang Q."/>
            <person name="Zhang B."/>
            <person name="Ji P."/>
            <person name="Bell-Sakyi L."/>
            <person name="Cui X.M."/>
            <person name="Yuan T.T."/>
            <person name="Jiang B.G."/>
            <person name="Yang W.F."/>
            <person name="Lam T.T."/>
            <person name="Chang Q.C."/>
            <person name="Ding S.J."/>
            <person name="Wang X.J."/>
            <person name="Zhu J.G."/>
            <person name="Ruan X.D."/>
            <person name="Zhao L."/>
            <person name="Wei J.T."/>
            <person name="Ye R.Z."/>
            <person name="Que T.C."/>
            <person name="Du C.H."/>
            <person name="Zhou Y.H."/>
            <person name="Cheng J.X."/>
            <person name="Dai P.F."/>
            <person name="Guo W.B."/>
            <person name="Han X.H."/>
            <person name="Huang E.J."/>
            <person name="Li L.F."/>
            <person name="Wei W."/>
            <person name="Gao Y.C."/>
            <person name="Liu J.Z."/>
            <person name="Shao H.Z."/>
            <person name="Wang X."/>
            <person name="Wang C.C."/>
            <person name="Yang T.C."/>
            <person name="Huo Q.B."/>
            <person name="Li W."/>
            <person name="Chen H.Y."/>
            <person name="Chen S.E."/>
            <person name="Zhou L.G."/>
            <person name="Ni X.B."/>
            <person name="Tian J.H."/>
            <person name="Sheng Y."/>
            <person name="Liu T."/>
            <person name="Pan Y.S."/>
            <person name="Xia L.Y."/>
            <person name="Li J."/>
            <person name="Zhao F."/>
            <person name="Cao W.C."/>
        </authorList>
    </citation>
    <scope>NUCLEOTIDE SEQUENCE</scope>
    <source>
        <strain evidence="1">Rmic-2018</strain>
    </source>
</reference>
<accession>A0A9J6CVI8</accession>
<evidence type="ECO:0000313" key="2">
    <source>
        <dbReference type="Proteomes" id="UP000821866"/>
    </source>
</evidence>
<gene>
    <name evidence="1" type="ORF">HPB51_029204</name>
</gene>
<organism evidence="1 2">
    <name type="scientific">Rhipicephalus microplus</name>
    <name type="common">Cattle tick</name>
    <name type="synonym">Boophilus microplus</name>
    <dbReference type="NCBI Taxonomy" id="6941"/>
    <lineage>
        <taxon>Eukaryota</taxon>
        <taxon>Metazoa</taxon>
        <taxon>Ecdysozoa</taxon>
        <taxon>Arthropoda</taxon>
        <taxon>Chelicerata</taxon>
        <taxon>Arachnida</taxon>
        <taxon>Acari</taxon>
        <taxon>Parasitiformes</taxon>
        <taxon>Ixodida</taxon>
        <taxon>Ixodoidea</taxon>
        <taxon>Ixodidae</taxon>
        <taxon>Rhipicephalinae</taxon>
        <taxon>Rhipicephalus</taxon>
        <taxon>Boophilus</taxon>
    </lineage>
</organism>
<dbReference type="AlphaFoldDB" id="A0A9J6CVI8"/>
<keyword evidence="2" id="KW-1185">Reference proteome</keyword>
<proteinExistence type="predicted"/>
<evidence type="ECO:0000313" key="1">
    <source>
        <dbReference type="EMBL" id="KAH7932609.1"/>
    </source>
</evidence>
<dbReference type="Proteomes" id="UP000821866">
    <property type="component" value="Unassembled WGS sequence"/>
</dbReference>
<name>A0A9J6CVI8_RHIMP</name>
<reference evidence="1" key="2">
    <citation type="submission" date="2021-09" db="EMBL/GenBank/DDBJ databases">
        <authorList>
            <person name="Jia N."/>
            <person name="Wang J."/>
            <person name="Shi W."/>
            <person name="Du L."/>
            <person name="Sun Y."/>
            <person name="Zhan W."/>
            <person name="Jiang J."/>
            <person name="Wang Q."/>
            <person name="Zhang B."/>
            <person name="Ji P."/>
            <person name="Sakyi L.B."/>
            <person name="Cui X."/>
            <person name="Yuan T."/>
            <person name="Jiang B."/>
            <person name="Yang W."/>
            <person name="Lam T.T.-Y."/>
            <person name="Chang Q."/>
            <person name="Ding S."/>
            <person name="Wang X."/>
            <person name="Zhu J."/>
            <person name="Ruan X."/>
            <person name="Zhao L."/>
            <person name="Wei J."/>
            <person name="Que T."/>
            <person name="Du C."/>
            <person name="Cheng J."/>
            <person name="Dai P."/>
            <person name="Han X."/>
            <person name="Huang E."/>
            <person name="Gao Y."/>
            <person name="Liu J."/>
            <person name="Shao H."/>
            <person name="Ye R."/>
            <person name="Li L."/>
            <person name="Wei W."/>
            <person name="Wang X."/>
            <person name="Wang C."/>
            <person name="Huo Q."/>
            <person name="Li W."/>
            <person name="Guo W."/>
            <person name="Chen H."/>
            <person name="Chen S."/>
            <person name="Zhou L."/>
            <person name="Zhou L."/>
            <person name="Ni X."/>
            <person name="Tian J."/>
            <person name="Zhou Y."/>
            <person name="Sheng Y."/>
            <person name="Liu T."/>
            <person name="Pan Y."/>
            <person name="Xia L."/>
            <person name="Li J."/>
            <person name="Zhao F."/>
            <person name="Cao W."/>
        </authorList>
    </citation>
    <scope>NUCLEOTIDE SEQUENCE</scope>
    <source>
        <strain evidence="1">Rmic-2018</strain>
        <tissue evidence="1">Larvae</tissue>
    </source>
</reference>